<protein>
    <submittedName>
        <fullName evidence="11">Facilitated trehalose transporter Tret1</fullName>
    </submittedName>
</protein>
<proteinExistence type="inferred from homology"/>
<dbReference type="FunFam" id="1.20.1250.20:FF:000055">
    <property type="entry name" value="Facilitated trehalose transporter Tret1-2 homolog"/>
    <property type="match status" value="1"/>
</dbReference>
<dbReference type="InterPro" id="IPR036259">
    <property type="entry name" value="MFS_trans_sf"/>
</dbReference>
<dbReference type="PROSITE" id="PS00216">
    <property type="entry name" value="SUGAR_TRANSPORT_1"/>
    <property type="match status" value="1"/>
</dbReference>
<dbReference type="InterPro" id="IPR044775">
    <property type="entry name" value="MFS_ERD6/Tret1-like"/>
</dbReference>
<dbReference type="InterPro" id="IPR005829">
    <property type="entry name" value="Sugar_transporter_CS"/>
</dbReference>
<dbReference type="Pfam" id="PF00083">
    <property type="entry name" value="Sugar_tr"/>
    <property type="match status" value="1"/>
</dbReference>
<feature type="transmembrane region" description="Helical" evidence="9">
    <location>
        <begin position="121"/>
        <end position="139"/>
    </location>
</feature>
<feature type="transmembrane region" description="Helical" evidence="9">
    <location>
        <begin position="91"/>
        <end position="109"/>
    </location>
</feature>
<comment type="subcellular location">
    <subcellularLocation>
        <location evidence="1">Cell membrane</location>
        <topology evidence="1">Multi-pass membrane protein</topology>
    </subcellularLocation>
</comment>
<dbReference type="GO" id="GO:0005886">
    <property type="term" value="C:plasma membrane"/>
    <property type="evidence" value="ECO:0007669"/>
    <property type="project" value="UniProtKB-SubCell"/>
</dbReference>
<feature type="transmembrane region" description="Helical" evidence="9">
    <location>
        <begin position="285"/>
        <end position="308"/>
    </location>
</feature>
<evidence type="ECO:0000256" key="6">
    <source>
        <dbReference type="ARBA" id="ARBA00023180"/>
    </source>
</evidence>
<evidence type="ECO:0000256" key="8">
    <source>
        <dbReference type="RuleBase" id="RU003346"/>
    </source>
</evidence>
<dbReference type="AlphaFoldDB" id="A0A0A9YZV0"/>
<feature type="domain" description="Major facilitator superfamily (MFS) profile" evidence="10">
    <location>
        <begin position="45"/>
        <end position="476"/>
    </location>
</feature>
<dbReference type="InterPro" id="IPR005828">
    <property type="entry name" value="MFS_sugar_transport-like"/>
</dbReference>
<name>A0A0A9YZV0_LYGHE</name>
<feature type="transmembrane region" description="Helical" evidence="9">
    <location>
        <begin position="421"/>
        <end position="441"/>
    </location>
</feature>
<dbReference type="PANTHER" id="PTHR48021:SF86">
    <property type="entry name" value="FACILITATED TREHALOSE TRANSPORTER TRET1-1-LIKE PROTEIN"/>
    <property type="match status" value="1"/>
</dbReference>
<keyword evidence="5 9" id="KW-0472">Membrane</keyword>
<dbReference type="PROSITE" id="PS00217">
    <property type="entry name" value="SUGAR_TRANSPORT_2"/>
    <property type="match status" value="1"/>
</dbReference>
<evidence type="ECO:0000256" key="2">
    <source>
        <dbReference type="ARBA" id="ARBA00022475"/>
    </source>
</evidence>
<dbReference type="EMBL" id="GBHO01006478">
    <property type="protein sequence ID" value="JAG37126.1"/>
    <property type="molecule type" value="Transcribed_RNA"/>
</dbReference>
<evidence type="ECO:0000256" key="5">
    <source>
        <dbReference type="ARBA" id="ARBA00023136"/>
    </source>
</evidence>
<dbReference type="GO" id="GO:0051119">
    <property type="term" value="F:sugar transmembrane transporter activity"/>
    <property type="evidence" value="ECO:0007669"/>
    <property type="project" value="InterPro"/>
</dbReference>
<feature type="transmembrane region" description="Helical" evidence="9">
    <location>
        <begin position="384"/>
        <end position="409"/>
    </location>
</feature>
<keyword evidence="3 9" id="KW-0812">Transmembrane</keyword>
<feature type="transmembrane region" description="Helical" evidence="9">
    <location>
        <begin position="453"/>
        <end position="473"/>
    </location>
</feature>
<dbReference type="CDD" id="cd17358">
    <property type="entry name" value="MFS_GLUT6_8_Class3_like"/>
    <property type="match status" value="1"/>
</dbReference>
<feature type="transmembrane region" description="Helical" evidence="9">
    <location>
        <begin position="145"/>
        <end position="166"/>
    </location>
</feature>
<feature type="transmembrane region" description="Helical" evidence="9">
    <location>
        <begin position="47"/>
        <end position="71"/>
    </location>
</feature>
<feature type="transmembrane region" description="Helical" evidence="9">
    <location>
        <begin position="202"/>
        <end position="223"/>
    </location>
</feature>
<feature type="transmembrane region" description="Helical" evidence="9">
    <location>
        <begin position="178"/>
        <end position="196"/>
    </location>
</feature>
<dbReference type="NCBIfam" id="TIGR00879">
    <property type="entry name" value="SP"/>
    <property type="match status" value="1"/>
</dbReference>
<feature type="non-terminal residue" evidence="11">
    <location>
        <position position="1"/>
    </location>
</feature>
<dbReference type="InterPro" id="IPR050549">
    <property type="entry name" value="MFS_Trehalose_Transporter"/>
</dbReference>
<sequence>AVVNRAPGRSSFKMTELQNMSKVEEAMLPQNGDGSGGNAEGAKMPQYLVTLAATMLVFSGGAVIGWSAPALPMLENTNSTLPFHTTPDESSWIGALLAIGALIGAFPAGSLADMLGRKMSILVLSAPLLLSWGVIFFAGSAMMLYAARLIAGIGLGAICTIVPMYIAEIAEDSIRGTLCSSFQLMLCCGILFTYTVGAGATYYQIAAACSVLPVIFIVAFFRAPETPVFLLKMDRRTQAEKSLRALRGSQYNTTKELHALENELNKQGKVQTSFMQALSRREAKLAITISLGMMFCQQLSGINIVIFYASKIFKDSGSTLPAELCTILVGLAQVVSTLVSMVLIDRAGRKILLQISAASMAVCLSILGYYFLKKDRGDDVSSIGLVPVAAVIIYILLFAIGFGPIPWMMSGEVLPADIKGVCTGIAVSLNWTLAFIVTKTFKMLTDNLGNAGTYFLFAGICVAALLFSTFVVIETKGKSLQEVQDELAGRNTKRSNVV</sequence>
<dbReference type="InterPro" id="IPR003663">
    <property type="entry name" value="Sugar/inositol_transpt"/>
</dbReference>
<reference evidence="11" key="2">
    <citation type="submission" date="2014-07" db="EMBL/GenBank/DDBJ databases">
        <authorList>
            <person name="Hull J."/>
        </authorList>
    </citation>
    <scope>NUCLEOTIDE SEQUENCE</scope>
</reference>
<evidence type="ECO:0000256" key="9">
    <source>
        <dbReference type="SAM" id="Phobius"/>
    </source>
</evidence>
<comment type="similarity">
    <text evidence="7">Belongs to the major facilitator superfamily. Sugar transporter (TC 2.A.1.1) family. Trehalose transporter subfamily.</text>
</comment>
<feature type="transmembrane region" description="Helical" evidence="9">
    <location>
        <begin position="320"/>
        <end position="344"/>
    </location>
</feature>
<feature type="transmembrane region" description="Helical" evidence="9">
    <location>
        <begin position="351"/>
        <end position="372"/>
    </location>
</feature>
<keyword evidence="2" id="KW-1003">Cell membrane</keyword>
<dbReference type="PANTHER" id="PTHR48021">
    <property type="match status" value="1"/>
</dbReference>
<organism evidence="11">
    <name type="scientific">Lygus hesperus</name>
    <name type="common">Western plant bug</name>
    <dbReference type="NCBI Taxonomy" id="30085"/>
    <lineage>
        <taxon>Eukaryota</taxon>
        <taxon>Metazoa</taxon>
        <taxon>Ecdysozoa</taxon>
        <taxon>Arthropoda</taxon>
        <taxon>Hexapoda</taxon>
        <taxon>Insecta</taxon>
        <taxon>Pterygota</taxon>
        <taxon>Neoptera</taxon>
        <taxon>Paraneoptera</taxon>
        <taxon>Hemiptera</taxon>
        <taxon>Heteroptera</taxon>
        <taxon>Panheteroptera</taxon>
        <taxon>Cimicomorpha</taxon>
        <taxon>Miridae</taxon>
        <taxon>Mirini</taxon>
        <taxon>Lygus</taxon>
    </lineage>
</organism>
<accession>A0A0A9YZV0</accession>
<evidence type="ECO:0000256" key="4">
    <source>
        <dbReference type="ARBA" id="ARBA00022989"/>
    </source>
</evidence>
<reference evidence="11" key="1">
    <citation type="journal article" date="2014" name="PLoS ONE">
        <title>Transcriptome-Based Identification of ABC Transporters in the Western Tarnished Plant Bug Lygus hesperus.</title>
        <authorList>
            <person name="Hull J.J."/>
            <person name="Chaney K."/>
            <person name="Geib S.M."/>
            <person name="Fabrick J.A."/>
            <person name="Brent C.S."/>
            <person name="Walsh D."/>
            <person name="Lavine L.C."/>
        </authorList>
    </citation>
    <scope>NUCLEOTIDE SEQUENCE</scope>
</reference>
<keyword evidence="8" id="KW-0813">Transport</keyword>
<evidence type="ECO:0000313" key="11">
    <source>
        <dbReference type="EMBL" id="JAG37126.1"/>
    </source>
</evidence>
<dbReference type="InterPro" id="IPR020846">
    <property type="entry name" value="MFS_dom"/>
</dbReference>
<dbReference type="SUPFAM" id="SSF103473">
    <property type="entry name" value="MFS general substrate transporter"/>
    <property type="match status" value="1"/>
</dbReference>
<keyword evidence="4 9" id="KW-1133">Transmembrane helix</keyword>
<evidence type="ECO:0000256" key="3">
    <source>
        <dbReference type="ARBA" id="ARBA00022692"/>
    </source>
</evidence>
<evidence type="ECO:0000256" key="1">
    <source>
        <dbReference type="ARBA" id="ARBA00004651"/>
    </source>
</evidence>
<gene>
    <name evidence="11" type="primary">Tret1_60</name>
    <name evidence="11" type="ORF">CM83_49870</name>
</gene>
<dbReference type="PRINTS" id="PR00171">
    <property type="entry name" value="SUGRTRNSPORT"/>
</dbReference>
<evidence type="ECO:0000256" key="7">
    <source>
        <dbReference type="ARBA" id="ARBA00024348"/>
    </source>
</evidence>
<dbReference type="PROSITE" id="PS50850">
    <property type="entry name" value="MFS"/>
    <property type="match status" value="1"/>
</dbReference>
<dbReference type="Gene3D" id="1.20.1250.20">
    <property type="entry name" value="MFS general substrate transporter like domains"/>
    <property type="match status" value="1"/>
</dbReference>
<evidence type="ECO:0000259" key="10">
    <source>
        <dbReference type="PROSITE" id="PS50850"/>
    </source>
</evidence>
<keyword evidence="6" id="KW-0325">Glycoprotein</keyword>